<dbReference type="RefSeq" id="WP_011802696.1">
    <property type="nucleotide sequence ID" value="NC_008781.1"/>
</dbReference>
<evidence type="ECO:0000313" key="3">
    <source>
        <dbReference type="EMBL" id="ABM38625.1"/>
    </source>
</evidence>
<accession>A1VSJ7</accession>
<keyword evidence="2" id="KW-0472">Membrane</keyword>
<dbReference type="OrthoDB" id="130399at80864"/>
<evidence type="ECO:0000313" key="4">
    <source>
        <dbReference type="Proteomes" id="UP000000644"/>
    </source>
</evidence>
<name>A1VSJ7_POLNA</name>
<dbReference type="AlphaFoldDB" id="A1VSJ7"/>
<organism evidence="3 4">
    <name type="scientific">Polaromonas naphthalenivorans (strain CJ2)</name>
    <dbReference type="NCBI Taxonomy" id="365044"/>
    <lineage>
        <taxon>Bacteria</taxon>
        <taxon>Pseudomonadati</taxon>
        <taxon>Pseudomonadota</taxon>
        <taxon>Betaproteobacteria</taxon>
        <taxon>Burkholderiales</taxon>
        <taxon>Comamonadaceae</taxon>
        <taxon>Polaromonas</taxon>
    </lineage>
</organism>
<sequence>MNTPIHSSTSDSQHMPPAVYLAIMLIALALGADAVHVNREYAFANLGMLGLDAAALAVRKTSIDLLLLADIALFFVAAMMPRAKFGHLRCKLLVLGILIWAFDCAHTYQARIGIVMAGQSTAVATDQRSADLRASIDSLRATASGLRQSAARQSSSLIAASRADGSASLRQAIDADQRAQALSAELATSEHGKAPAEATIWGQWMPWKAFAESLLISMVGLVMFSLAGEMVRAARDACAARRTAIPVPAAKKSTALPRWSSAMPQPSPAYAAIAVPLGAMGAPLPTFVSVPVPPSISVPAVPTVRKQAQPAIEKHSTPPAKPSTASTVRSAKPDAGTAGKAAAARYQRIESAVIAGTLKPSVRSLQQAEGGGTLAARRYLEQLASEGVIERAGQGWALVAAGATAKESQLTLAGI</sequence>
<evidence type="ECO:0000256" key="2">
    <source>
        <dbReference type="SAM" id="Phobius"/>
    </source>
</evidence>
<proteinExistence type="predicted"/>
<dbReference type="Proteomes" id="UP000000644">
    <property type="component" value="Chromosome"/>
</dbReference>
<gene>
    <name evidence="3" type="ordered locus">Pnap_3328</name>
</gene>
<evidence type="ECO:0000256" key="1">
    <source>
        <dbReference type="SAM" id="MobiDB-lite"/>
    </source>
</evidence>
<dbReference type="EMBL" id="CP000529">
    <property type="protein sequence ID" value="ABM38625.1"/>
    <property type="molecule type" value="Genomic_DNA"/>
</dbReference>
<dbReference type="HOGENOM" id="CLU_661979_0_0_4"/>
<feature type="transmembrane region" description="Helical" evidence="2">
    <location>
        <begin position="65"/>
        <end position="83"/>
    </location>
</feature>
<dbReference type="STRING" id="365044.Pnap_3328"/>
<feature type="region of interest" description="Disordered" evidence="1">
    <location>
        <begin position="309"/>
        <end position="336"/>
    </location>
</feature>
<keyword evidence="2" id="KW-0812">Transmembrane</keyword>
<keyword evidence="2" id="KW-1133">Transmembrane helix</keyword>
<reference evidence="4" key="1">
    <citation type="journal article" date="2009" name="Environ. Microbiol.">
        <title>The genome of Polaromonas naphthalenivorans strain CJ2, isolated from coal tar-contaminated sediment, reveals physiological and metabolic versatility and evolution through extensive horizontal gene transfer.</title>
        <authorList>
            <person name="Yagi J.M."/>
            <person name="Sims D."/>
            <person name="Brettin T."/>
            <person name="Bruce D."/>
            <person name="Madsen E.L."/>
        </authorList>
    </citation>
    <scope>NUCLEOTIDE SEQUENCE [LARGE SCALE GENOMIC DNA]</scope>
    <source>
        <strain evidence="4">CJ2</strain>
    </source>
</reference>
<dbReference type="KEGG" id="pna:Pnap_3328"/>
<protein>
    <submittedName>
        <fullName evidence="3">Uncharacterized protein</fullName>
    </submittedName>
</protein>
<keyword evidence="4" id="KW-1185">Reference proteome</keyword>
<feature type="transmembrane region" description="Helical" evidence="2">
    <location>
        <begin position="18"/>
        <end position="35"/>
    </location>
</feature>